<protein>
    <recommendedName>
        <fullName evidence="1">non-specific serine/threonine protein kinase</fullName>
        <ecNumber evidence="1">2.7.11.1</ecNumber>
    </recommendedName>
</protein>
<dbReference type="PANTHER" id="PTHR47679">
    <property type="entry name" value="PROTEIN TORNADO 1"/>
    <property type="match status" value="1"/>
</dbReference>
<proteinExistence type="predicted"/>
<evidence type="ECO:0000256" key="2">
    <source>
        <dbReference type="ARBA" id="ARBA00022679"/>
    </source>
</evidence>
<dbReference type="Proteomes" id="UP000649617">
    <property type="component" value="Unassembled WGS sequence"/>
</dbReference>
<dbReference type="InterPro" id="IPR032171">
    <property type="entry name" value="COR-A"/>
</dbReference>
<evidence type="ECO:0000256" key="5">
    <source>
        <dbReference type="ARBA" id="ARBA00022777"/>
    </source>
</evidence>
<sequence length="896" mass="101824">MVCPGRTLSKLRFVKTKAADANLPWRRGRLVLLGQGRAGKSSTVRSLVGKPFDSCQASTVGVETASCEIQRGDAVDWLMQGPTSETESLVKQLLADGAADNPGKADPPAVKETALEETLSEKPQENLLSQLPVDEVAQKLDQEMIMSRKSAGQPVTFSTWDFGGQSVFHNLHHLFLSRCSVYLVVFQMPHILRSEASCEEAIAMLRYWLNSLAMHAKGAPVLLVGTHKDDMPKESDHKKISEILWEKLQSRLAEQVQPFAQEGREGLWFFPVDNTLSGTRVDPVVQELQHAIESAAHEDVMNYLEKPIPVRWRGVLDVLLAKTESIISMDEMRSIAKAQGLPGWQLLAMLEVFHELGVLFHFSTPMELREIVILQPQWLVSGICQVIFDWTLHEQEHHKQLKIEMKSAYDAWRYKGIVSGRLLDRLWDYGYEQPAQKSFLLRFMEQVALTCEVGPDTFLVPSLLPQEDRSSKLSGSTHRTFWLDFSPSFLPDNLFKRLICYAVQKCSGQTEPMLYESFALLTFEGHDFGITAHLDHDVIDVDVFSTAAGGAWLVLHSIINLVEHLRLDFMKDLKYEVLLSGTDRTIRAKKGEVEQARARGLAKFRPKGTTRLLRTEEFDPFFSADMAQPPSVLVDSQWRQLKSAWPFLVRHEHKFGSSERTALYKYLRDPAQWGISWSALESIEQDAKKTFGSDYQTKSMWHVVQHIVKPSCEEHGAPIALVRNGWQVLPVQDFITHCWREPFHEFMDSLRHAYDVAIVKPHLFICAFSLFQGKNEDIAEALGQSIAQAPFVKALSAAERYVVVRNRMEDLYTRAWCLVEYIYAKKFGFYKDKVLVTGPNEFSESRTTCTQIRASDEEDRLKIFKFIMDEGGPAVIDPQIHEFRAFDARFGGVHMS</sequence>
<dbReference type="PROSITE" id="PS51424">
    <property type="entry name" value="ROC"/>
    <property type="match status" value="1"/>
</dbReference>
<keyword evidence="11" id="KW-1185">Reference proteome</keyword>
<keyword evidence="5" id="KW-0418">Kinase</keyword>
<comment type="catalytic activity">
    <reaction evidence="8">
        <text>L-seryl-[protein] + ATP = O-phospho-L-seryl-[protein] + ADP + H(+)</text>
        <dbReference type="Rhea" id="RHEA:17989"/>
        <dbReference type="Rhea" id="RHEA-COMP:9863"/>
        <dbReference type="Rhea" id="RHEA-COMP:11604"/>
        <dbReference type="ChEBI" id="CHEBI:15378"/>
        <dbReference type="ChEBI" id="CHEBI:29999"/>
        <dbReference type="ChEBI" id="CHEBI:30616"/>
        <dbReference type="ChEBI" id="CHEBI:83421"/>
        <dbReference type="ChEBI" id="CHEBI:456216"/>
        <dbReference type="EC" id="2.7.11.1"/>
    </reaction>
</comment>
<evidence type="ECO:0000259" key="9">
    <source>
        <dbReference type="PROSITE" id="PS51424"/>
    </source>
</evidence>
<organism evidence="10 11">
    <name type="scientific">Symbiodinium pilosum</name>
    <name type="common">Dinoflagellate</name>
    <dbReference type="NCBI Taxonomy" id="2952"/>
    <lineage>
        <taxon>Eukaryota</taxon>
        <taxon>Sar</taxon>
        <taxon>Alveolata</taxon>
        <taxon>Dinophyceae</taxon>
        <taxon>Suessiales</taxon>
        <taxon>Symbiodiniaceae</taxon>
        <taxon>Symbiodinium</taxon>
    </lineage>
</organism>
<dbReference type="Pfam" id="PF16095">
    <property type="entry name" value="COR-A"/>
    <property type="match status" value="1"/>
</dbReference>
<name>A0A812KWP4_SYMPI</name>
<dbReference type="InterPro" id="IPR020859">
    <property type="entry name" value="ROC"/>
</dbReference>
<comment type="catalytic activity">
    <reaction evidence="7">
        <text>L-threonyl-[protein] + ATP = O-phospho-L-threonyl-[protein] + ADP + H(+)</text>
        <dbReference type="Rhea" id="RHEA:46608"/>
        <dbReference type="Rhea" id="RHEA-COMP:11060"/>
        <dbReference type="Rhea" id="RHEA-COMP:11605"/>
        <dbReference type="ChEBI" id="CHEBI:15378"/>
        <dbReference type="ChEBI" id="CHEBI:30013"/>
        <dbReference type="ChEBI" id="CHEBI:30616"/>
        <dbReference type="ChEBI" id="CHEBI:61977"/>
        <dbReference type="ChEBI" id="CHEBI:456216"/>
        <dbReference type="EC" id="2.7.11.1"/>
    </reaction>
</comment>
<evidence type="ECO:0000256" key="6">
    <source>
        <dbReference type="ARBA" id="ARBA00022840"/>
    </source>
</evidence>
<dbReference type="AlphaFoldDB" id="A0A812KWP4"/>
<keyword evidence="6" id="KW-0067">ATP-binding</keyword>
<feature type="domain" description="Roc" evidence="9">
    <location>
        <begin position="21"/>
        <end position="295"/>
    </location>
</feature>
<dbReference type="InterPro" id="IPR036388">
    <property type="entry name" value="WH-like_DNA-bd_sf"/>
</dbReference>
<gene>
    <name evidence="10" type="primary">roco5</name>
    <name evidence="10" type="ORF">SPIL2461_LOCUS3927</name>
</gene>
<dbReference type="SUPFAM" id="SSF52540">
    <property type="entry name" value="P-loop containing nucleoside triphosphate hydrolases"/>
    <property type="match status" value="1"/>
</dbReference>
<evidence type="ECO:0000256" key="7">
    <source>
        <dbReference type="ARBA" id="ARBA00047899"/>
    </source>
</evidence>
<keyword evidence="2" id="KW-0808">Transferase</keyword>
<evidence type="ECO:0000256" key="1">
    <source>
        <dbReference type="ARBA" id="ARBA00012513"/>
    </source>
</evidence>
<dbReference type="EC" id="2.7.11.1" evidence="1"/>
<accession>A0A812KWP4</accession>
<dbReference type="GO" id="GO:0005524">
    <property type="term" value="F:ATP binding"/>
    <property type="evidence" value="ECO:0007669"/>
    <property type="project" value="UniProtKB-KW"/>
</dbReference>
<reference evidence="10" key="1">
    <citation type="submission" date="2021-02" db="EMBL/GenBank/DDBJ databases">
        <authorList>
            <person name="Dougan E. K."/>
            <person name="Rhodes N."/>
            <person name="Thang M."/>
            <person name="Chan C."/>
        </authorList>
    </citation>
    <scope>NUCLEOTIDE SEQUENCE</scope>
</reference>
<dbReference type="GO" id="GO:0016301">
    <property type="term" value="F:kinase activity"/>
    <property type="evidence" value="ECO:0007669"/>
    <property type="project" value="UniProtKB-KW"/>
</dbReference>
<evidence type="ECO:0000256" key="3">
    <source>
        <dbReference type="ARBA" id="ARBA00022737"/>
    </source>
</evidence>
<dbReference type="Pfam" id="PF08477">
    <property type="entry name" value="Roc"/>
    <property type="match status" value="1"/>
</dbReference>
<keyword evidence="3" id="KW-0677">Repeat</keyword>
<dbReference type="Gene3D" id="1.10.10.10">
    <property type="entry name" value="Winged helix-like DNA-binding domain superfamily/Winged helix DNA-binding domain"/>
    <property type="match status" value="1"/>
</dbReference>
<dbReference type="Gene3D" id="3.40.50.300">
    <property type="entry name" value="P-loop containing nucleotide triphosphate hydrolases"/>
    <property type="match status" value="1"/>
</dbReference>
<evidence type="ECO:0000313" key="10">
    <source>
        <dbReference type="EMBL" id="CAE7237578.1"/>
    </source>
</evidence>
<evidence type="ECO:0000313" key="11">
    <source>
        <dbReference type="Proteomes" id="UP000649617"/>
    </source>
</evidence>
<evidence type="ECO:0000256" key="8">
    <source>
        <dbReference type="ARBA" id="ARBA00048679"/>
    </source>
</evidence>
<evidence type="ECO:0000256" key="4">
    <source>
        <dbReference type="ARBA" id="ARBA00022741"/>
    </source>
</evidence>
<dbReference type="OrthoDB" id="9982946at2759"/>
<dbReference type="PANTHER" id="PTHR47679:SF2">
    <property type="entry name" value="C-TERMINAL OF ROC (COR) DOMAIN-CONTAINING PROTEIN"/>
    <property type="match status" value="1"/>
</dbReference>
<dbReference type="EMBL" id="CAJNIZ010004958">
    <property type="protein sequence ID" value="CAE7237578.1"/>
    <property type="molecule type" value="Genomic_DNA"/>
</dbReference>
<comment type="caution">
    <text evidence="10">The sequence shown here is derived from an EMBL/GenBank/DDBJ whole genome shotgun (WGS) entry which is preliminary data.</text>
</comment>
<dbReference type="InterPro" id="IPR027417">
    <property type="entry name" value="P-loop_NTPase"/>
</dbReference>
<keyword evidence="4" id="KW-0547">Nucleotide-binding</keyword>